<dbReference type="SUPFAM" id="SSF56112">
    <property type="entry name" value="Protein kinase-like (PK-like)"/>
    <property type="match status" value="1"/>
</dbReference>
<evidence type="ECO:0000256" key="6">
    <source>
        <dbReference type="ARBA" id="ARBA00022840"/>
    </source>
</evidence>
<evidence type="ECO:0000256" key="7">
    <source>
        <dbReference type="PROSITE-ProRule" id="PRU10141"/>
    </source>
</evidence>
<dbReference type="InterPro" id="IPR011009">
    <property type="entry name" value="Kinase-like_dom_sf"/>
</dbReference>
<organism evidence="11 12">
    <name type="scientific">Agromyces tropicus</name>
    <dbReference type="NCBI Taxonomy" id="555371"/>
    <lineage>
        <taxon>Bacteria</taxon>
        <taxon>Bacillati</taxon>
        <taxon>Actinomycetota</taxon>
        <taxon>Actinomycetes</taxon>
        <taxon>Micrococcales</taxon>
        <taxon>Microbacteriaceae</taxon>
        <taxon>Agromyces</taxon>
    </lineage>
</organism>
<dbReference type="PROSITE" id="PS00107">
    <property type="entry name" value="PROTEIN_KINASE_ATP"/>
    <property type="match status" value="1"/>
</dbReference>
<feature type="domain" description="Protein kinase" evidence="10">
    <location>
        <begin position="15"/>
        <end position="268"/>
    </location>
</feature>
<proteinExistence type="predicted"/>
<dbReference type="Proteomes" id="UP001501196">
    <property type="component" value="Unassembled WGS sequence"/>
</dbReference>
<evidence type="ECO:0000256" key="2">
    <source>
        <dbReference type="ARBA" id="ARBA00022527"/>
    </source>
</evidence>
<name>A0ABN2UMU5_9MICO</name>
<keyword evidence="2" id="KW-0723">Serine/threonine-protein kinase</keyword>
<evidence type="ECO:0000313" key="12">
    <source>
        <dbReference type="Proteomes" id="UP001501196"/>
    </source>
</evidence>
<dbReference type="Pfam" id="PF00069">
    <property type="entry name" value="Pkinase"/>
    <property type="match status" value="1"/>
</dbReference>
<accession>A0ABN2UMU5</accession>
<keyword evidence="12" id="KW-1185">Reference proteome</keyword>
<dbReference type="Gene3D" id="1.10.510.10">
    <property type="entry name" value="Transferase(Phosphotransferase) domain 1"/>
    <property type="match status" value="1"/>
</dbReference>
<keyword evidence="9" id="KW-0472">Membrane</keyword>
<keyword evidence="5" id="KW-0418">Kinase</keyword>
<evidence type="ECO:0000256" key="9">
    <source>
        <dbReference type="SAM" id="Phobius"/>
    </source>
</evidence>
<evidence type="ECO:0000256" key="1">
    <source>
        <dbReference type="ARBA" id="ARBA00012513"/>
    </source>
</evidence>
<dbReference type="SMART" id="SM00220">
    <property type="entry name" value="S_TKc"/>
    <property type="match status" value="1"/>
</dbReference>
<reference evidence="11 12" key="1">
    <citation type="journal article" date="2019" name="Int. J. Syst. Evol. Microbiol.">
        <title>The Global Catalogue of Microorganisms (GCM) 10K type strain sequencing project: providing services to taxonomists for standard genome sequencing and annotation.</title>
        <authorList>
            <consortium name="The Broad Institute Genomics Platform"/>
            <consortium name="The Broad Institute Genome Sequencing Center for Infectious Disease"/>
            <person name="Wu L."/>
            <person name="Ma J."/>
        </authorList>
    </citation>
    <scope>NUCLEOTIDE SEQUENCE [LARGE SCALE GENOMIC DNA]</scope>
    <source>
        <strain evidence="11 12">JCM 15672</strain>
    </source>
</reference>
<evidence type="ECO:0000256" key="4">
    <source>
        <dbReference type="ARBA" id="ARBA00022741"/>
    </source>
</evidence>
<keyword evidence="9" id="KW-0812">Transmembrane</keyword>
<evidence type="ECO:0000259" key="10">
    <source>
        <dbReference type="PROSITE" id="PS50011"/>
    </source>
</evidence>
<dbReference type="PANTHER" id="PTHR43289">
    <property type="entry name" value="MITOGEN-ACTIVATED PROTEIN KINASE KINASE KINASE 20-RELATED"/>
    <property type="match status" value="1"/>
</dbReference>
<feature type="region of interest" description="Disordered" evidence="8">
    <location>
        <begin position="305"/>
        <end position="347"/>
    </location>
</feature>
<dbReference type="InterPro" id="IPR017441">
    <property type="entry name" value="Protein_kinase_ATP_BS"/>
</dbReference>
<keyword evidence="3" id="KW-0808">Transferase</keyword>
<dbReference type="RefSeq" id="WP_344375072.1">
    <property type="nucleotide sequence ID" value="NZ_BAAAPW010000004.1"/>
</dbReference>
<dbReference type="CDD" id="cd14014">
    <property type="entry name" value="STKc_PknB_like"/>
    <property type="match status" value="1"/>
</dbReference>
<evidence type="ECO:0000313" key="11">
    <source>
        <dbReference type="EMBL" id="GAA2040030.1"/>
    </source>
</evidence>
<protein>
    <recommendedName>
        <fullName evidence="1">non-specific serine/threonine protein kinase</fullName>
        <ecNumber evidence="1">2.7.11.1</ecNumber>
    </recommendedName>
</protein>
<dbReference type="Gene3D" id="3.30.200.20">
    <property type="entry name" value="Phosphorylase Kinase, domain 1"/>
    <property type="match status" value="1"/>
</dbReference>
<evidence type="ECO:0000256" key="3">
    <source>
        <dbReference type="ARBA" id="ARBA00022679"/>
    </source>
</evidence>
<feature type="binding site" evidence="7">
    <location>
        <position position="44"/>
    </location>
    <ligand>
        <name>ATP</name>
        <dbReference type="ChEBI" id="CHEBI:30616"/>
    </ligand>
</feature>
<dbReference type="EMBL" id="BAAAPW010000004">
    <property type="protein sequence ID" value="GAA2040030.1"/>
    <property type="molecule type" value="Genomic_DNA"/>
</dbReference>
<keyword evidence="4 7" id="KW-0547">Nucleotide-binding</keyword>
<dbReference type="PANTHER" id="PTHR43289:SF6">
    <property type="entry name" value="SERINE_THREONINE-PROTEIN KINASE NEKL-3"/>
    <property type="match status" value="1"/>
</dbReference>
<evidence type="ECO:0000256" key="5">
    <source>
        <dbReference type="ARBA" id="ARBA00022777"/>
    </source>
</evidence>
<evidence type="ECO:0000256" key="8">
    <source>
        <dbReference type="SAM" id="MobiDB-lite"/>
    </source>
</evidence>
<dbReference type="InterPro" id="IPR008271">
    <property type="entry name" value="Ser/Thr_kinase_AS"/>
</dbReference>
<sequence>MSRRLPSTPPNLPGFSFIRVLGSGGFADVFLYEQNMPRRLVAVKVLLAEVVNDEVRQMFQAEANLMAQLSSHPSILTVYQASVAADGRPYLVMEYCSATLGQRYRAVQLPLAEVLSIGVRIASAVETAHRQGVLHRDIKPSNILTTAYGHPVLADFGIAATLGQAEASDAVGLSVPWSAPEVLLDEVAGTVASEVWSLGATVYSLIAGRSPFEVPGGDNGTVALVGRIEKARVAPTGRPDVPRSLEAALARAMSKRPADRQSSALEFIRDLQAVEEELALPQTPLEVAMDDWALATAVDLDERTRIGAGTTVGPSRPRRRRPAASGRPRTVDSTSQGSLSGRGRAAPPSTGRLIAGVAIAAAVFVALVVAGLVTVARGAGEIPVVTDVRARTEGAAVEFSWDDPGLRQGDAYIVTVDGTASPPQRAAEYAMSVDEPGTVCASVTVWRGGKSGAASAERCAEVDEVPR</sequence>
<gene>
    <name evidence="11" type="ORF">GCM10009819_26710</name>
</gene>
<comment type="caution">
    <text evidence="11">The sequence shown here is derived from an EMBL/GenBank/DDBJ whole genome shotgun (WGS) entry which is preliminary data.</text>
</comment>
<dbReference type="EC" id="2.7.11.1" evidence="1"/>
<dbReference type="InterPro" id="IPR000719">
    <property type="entry name" value="Prot_kinase_dom"/>
</dbReference>
<feature type="transmembrane region" description="Helical" evidence="9">
    <location>
        <begin position="353"/>
        <end position="376"/>
    </location>
</feature>
<dbReference type="PROSITE" id="PS50011">
    <property type="entry name" value="PROTEIN_KINASE_DOM"/>
    <property type="match status" value="1"/>
</dbReference>
<keyword evidence="9" id="KW-1133">Transmembrane helix</keyword>
<dbReference type="PROSITE" id="PS00108">
    <property type="entry name" value="PROTEIN_KINASE_ST"/>
    <property type="match status" value="1"/>
</dbReference>
<keyword evidence="6 7" id="KW-0067">ATP-binding</keyword>